<dbReference type="AlphaFoldDB" id="A0A2S8F225"/>
<evidence type="ECO:0000259" key="4">
    <source>
        <dbReference type="Pfam" id="PF10672"/>
    </source>
</evidence>
<dbReference type="InterPro" id="IPR013780">
    <property type="entry name" value="Glyco_hydro_b"/>
</dbReference>
<dbReference type="PANTHER" id="PTHR43042">
    <property type="entry name" value="SAM-DEPENDENT METHYLTRANSFERASE"/>
    <property type="match status" value="1"/>
</dbReference>
<gene>
    <name evidence="5" type="ORF">C5Y96_22380</name>
</gene>
<comment type="caution">
    <text evidence="5">The sequence shown here is derived from an EMBL/GenBank/DDBJ whole genome shotgun (WGS) entry which is preliminary data.</text>
</comment>
<evidence type="ECO:0000313" key="6">
    <source>
        <dbReference type="Proteomes" id="UP000240009"/>
    </source>
</evidence>
<evidence type="ECO:0000256" key="3">
    <source>
        <dbReference type="ARBA" id="ARBA00022691"/>
    </source>
</evidence>
<dbReference type="SUPFAM" id="SSF53335">
    <property type="entry name" value="S-adenosyl-L-methionine-dependent methyltransferases"/>
    <property type="match status" value="1"/>
</dbReference>
<dbReference type="OrthoDB" id="9805492at2"/>
<evidence type="ECO:0000313" key="5">
    <source>
        <dbReference type="EMBL" id="PQO26190.1"/>
    </source>
</evidence>
<dbReference type="CDD" id="cd02440">
    <property type="entry name" value="AdoMet_MTases"/>
    <property type="match status" value="1"/>
</dbReference>
<keyword evidence="2" id="KW-0808">Transferase</keyword>
<sequence>MTAAELGSFQYSLLDFGSGRKLEQFGSVVLDRYSPSAEGFKATRPDLWNQAIARYVRRTETQGDWLDADRLPPTWEVAAGPLKFRLKTTKFGHLGLFPEQLANWKWLTETCQASSRPLRILNLFAYTGGSSLACALGGAEVTHVDAAANVVKWARTNAELSDMADAPIRWIAEDAPKFVKREIKRGNTYDGVILDPPTYGHGSKGEVWRIGKHLPLLMGYLNQLLAENPKLVLLTCHSPGYEDDVLKQMTQEAFPGITAKQIEAGPLTIPDRNGRHLPSGYYASFANVR</sequence>
<dbReference type="Gene3D" id="3.40.50.150">
    <property type="entry name" value="Vaccinia Virus protein VP39"/>
    <property type="match status" value="1"/>
</dbReference>
<dbReference type="InterPro" id="IPR029063">
    <property type="entry name" value="SAM-dependent_MTases_sf"/>
</dbReference>
<dbReference type="RefSeq" id="WP_105358042.1">
    <property type="nucleotide sequence ID" value="NZ_PUIA01000069.1"/>
</dbReference>
<keyword evidence="1" id="KW-0489">Methyltransferase</keyword>
<feature type="domain" description="S-adenosylmethionine-dependent methyltransferase" evidence="4">
    <location>
        <begin position="56"/>
        <end position="218"/>
    </location>
</feature>
<proteinExistence type="predicted"/>
<organism evidence="5 6">
    <name type="scientific">Blastopirellula marina</name>
    <dbReference type="NCBI Taxonomy" id="124"/>
    <lineage>
        <taxon>Bacteria</taxon>
        <taxon>Pseudomonadati</taxon>
        <taxon>Planctomycetota</taxon>
        <taxon>Planctomycetia</taxon>
        <taxon>Pirellulales</taxon>
        <taxon>Pirellulaceae</taxon>
        <taxon>Blastopirellula</taxon>
    </lineage>
</organism>
<evidence type="ECO:0000256" key="1">
    <source>
        <dbReference type="ARBA" id="ARBA00022603"/>
    </source>
</evidence>
<dbReference type="Gene3D" id="2.60.40.1180">
    <property type="entry name" value="Golgi alpha-mannosidase II"/>
    <property type="match status" value="1"/>
</dbReference>
<dbReference type="PANTHER" id="PTHR43042:SF2">
    <property type="entry name" value="SAM-DEPENDENT METHYLTRANSFERASE"/>
    <property type="match status" value="1"/>
</dbReference>
<keyword evidence="3" id="KW-0949">S-adenosyl-L-methionine</keyword>
<evidence type="ECO:0000256" key="2">
    <source>
        <dbReference type="ARBA" id="ARBA00022679"/>
    </source>
</evidence>
<reference evidence="5 6" key="1">
    <citation type="submission" date="2018-02" db="EMBL/GenBank/DDBJ databases">
        <title>Comparative genomes isolates from brazilian mangrove.</title>
        <authorList>
            <person name="Araujo J.E."/>
            <person name="Taketani R.G."/>
            <person name="Silva M.C.P."/>
            <person name="Loureco M.V."/>
            <person name="Andreote F.D."/>
        </authorList>
    </citation>
    <scope>NUCLEOTIDE SEQUENCE [LARGE SCALE GENOMIC DNA]</scope>
    <source>
        <strain evidence="5 6">HEX-2 MGV</strain>
    </source>
</reference>
<dbReference type="InterPro" id="IPR019614">
    <property type="entry name" value="SAM-dep_methyl-trfase"/>
</dbReference>
<dbReference type="Proteomes" id="UP000240009">
    <property type="component" value="Unassembled WGS sequence"/>
</dbReference>
<dbReference type="GO" id="GO:0032259">
    <property type="term" value="P:methylation"/>
    <property type="evidence" value="ECO:0007669"/>
    <property type="project" value="UniProtKB-KW"/>
</dbReference>
<dbReference type="GO" id="GO:0008168">
    <property type="term" value="F:methyltransferase activity"/>
    <property type="evidence" value="ECO:0007669"/>
    <property type="project" value="UniProtKB-KW"/>
</dbReference>
<protein>
    <recommendedName>
        <fullName evidence="4">S-adenosylmethionine-dependent methyltransferase domain-containing protein</fullName>
    </recommendedName>
</protein>
<accession>A0A2S8F225</accession>
<dbReference type="Pfam" id="PF10672">
    <property type="entry name" value="Methyltrans_SAM"/>
    <property type="match status" value="1"/>
</dbReference>
<dbReference type="EMBL" id="PUIA01000069">
    <property type="protein sequence ID" value="PQO26190.1"/>
    <property type="molecule type" value="Genomic_DNA"/>
</dbReference>
<name>A0A2S8F225_9BACT</name>